<dbReference type="GO" id="GO:0003676">
    <property type="term" value="F:nucleic acid binding"/>
    <property type="evidence" value="ECO:0007669"/>
    <property type="project" value="InterPro"/>
</dbReference>
<evidence type="ECO:0000313" key="4">
    <source>
        <dbReference type="Proteomes" id="UP000507222"/>
    </source>
</evidence>
<dbReference type="Pfam" id="PF13456">
    <property type="entry name" value="RVT_3"/>
    <property type="match status" value="1"/>
</dbReference>
<name>A0A6J5VBD7_PRUAR</name>
<dbReference type="Pfam" id="PF03101">
    <property type="entry name" value="FAR1"/>
    <property type="match status" value="1"/>
</dbReference>
<dbReference type="InterPro" id="IPR002156">
    <property type="entry name" value="RNaseH_domain"/>
</dbReference>
<sequence>MAQSQRGGVAWVLRDNFGLLIGAGGEGGLHGSSTLMVEALANRAALMVCYHMRCWDVVVESDAQQCLAMLNGEREPNANIGGVMANALDEWMPSKDEFYIPQVRDEKKPKAGLAFKSLDETYKFYNDYAKDAGFSVKISKEKKKKEKSEVFWKRYVCFKEGETDETWRKKKDSESTQIERERGNVRENCKAKLTVVYDGFNFVVKTFIEEHTHPLYI</sequence>
<feature type="domain" description="RNase H type-1" evidence="2">
    <location>
        <begin position="3"/>
        <end position="98"/>
    </location>
</feature>
<evidence type="ECO:0000259" key="1">
    <source>
        <dbReference type="Pfam" id="PF03101"/>
    </source>
</evidence>
<dbReference type="PANTHER" id="PTHR46328:SF38">
    <property type="entry name" value="FAR1 DNA-BINDING DOMAIN PROTEIN"/>
    <property type="match status" value="1"/>
</dbReference>
<feature type="domain" description="FAR1" evidence="1">
    <location>
        <begin position="123"/>
        <end position="215"/>
    </location>
</feature>
<organism evidence="3 4">
    <name type="scientific">Prunus armeniaca</name>
    <name type="common">Apricot</name>
    <name type="synonym">Armeniaca vulgaris</name>
    <dbReference type="NCBI Taxonomy" id="36596"/>
    <lineage>
        <taxon>Eukaryota</taxon>
        <taxon>Viridiplantae</taxon>
        <taxon>Streptophyta</taxon>
        <taxon>Embryophyta</taxon>
        <taxon>Tracheophyta</taxon>
        <taxon>Spermatophyta</taxon>
        <taxon>Magnoliopsida</taxon>
        <taxon>eudicotyledons</taxon>
        <taxon>Gunneridae</taxon>
        <taxon>Pentapetalae</taxon>
        <taxon>rosids</taxon>
        <taxon>fabids</taxon>
        <taxon>Rosales</taxon>
        <taxon>Rosaceae</taxon>
        <taxon>Amygdaloideae</taxon>
        <taxon>Amygdaleae</taxon>
        <taxon>Prunus</taxon>
    </lineage>
</organism>
<dbReference type="PANTHER" id="PTHR46328">
    <property type="entry name" value="FAR-RED IMPAIRED RESPONSIVE (FAR1) FAMILY PROTEIN-RELATED"/>
    <property type="match status" value="1"/>
</dbReference>
<protein>
    <recommendedName>
        <fullName evidence="5">FAR1 domain-containing protein</fullName>
    </recommendedName>
</protein>
<accession>A0A6J5VBD7</accession>
<dbReference type="Proteomes" id="UP000507222">
    <property type="component" value="Unassembled WGS sequence"/>
</dbReference>
<dbReference type="InterPro" id="IPR004330">
    <property type="entry name" value="FAR1_DNA_bnd_dom"/>
</dbReference>
<dbReference type="GO" id="GO:0004523">
    <property type="term" value="F:RNA-DNA hybrid ribonuclease activity"/>
    <property type="evidence" value="ECO:0007669"/>
    <property type="project" value="InterPro"/>
</dbReference>
<evidence type="ECO:0008006" key="5">
    <source>
        <dbReference type="Google" id="ProtNLM"/>
    </source>
</evidence>
<proteinExistence type="predicted"/>
<gene>
    <name evidence="3" type="ORF">CURHAP_LOCUS43459</name>
</gene>
<dbReference type="EMBL" id="CAEKDK010000007">
    <property type="protein sequence ID" value="CAB4286330.1"/>
    <property type="molecule type" value="Genomic_DNA"/>
</dbReference>
<dbReference type="AlphaFoldDB" id="A0A6J5VBD7"/>
<evidence type="ECO:0000259" key="2">
    <source>
        <dbReference type="Pfam" id="PF13456"/>
    </source>
</evidence>
<reference evidence="3 4" key="1">
    <citation type="submission" date="2020-05" db="EMBL/GenBank/DDBJ databases">
        <authorList>
            <person name="Campoy J."/>
            <person name="Schneeberger K."/>
            <person name="Spophaly S."/>
        </authorList>
    </citation>
    <scope>NUCLEOTIDE SEQUENCE [LARGE SCALE GENOMIC DNA]</scope>
    <source>
        <strain evidence="3">PruArmRojPasFocal</strain>
    </source>
</reference>
<evidence type="ECO:0000313" key="3">
    <source>
        <dbReference type="EMBL" id="CAB4286330.1"/>
    </source>
</evidence>